<accession>A0A8D7FRY7</accession>
<dbReference type="PANTHER" id="PTHR44542">
    <property type="entry name" value="THIOSULFATE SULFURTRANSFERASE 18"/>
    <property type="match status" value="1"/>
</dbReference>
<dbReference type="PANTHER" id="PTHR44542:SF14">
    <property type="entry name" value="PROTEIN HIGH ARSENIC CONTENT 1, MITOCHONDRIAL-RELATED"/>
    <property type="match status" value="1"/>
</dbReference>
<dbReference type="Gene3D" id="3.40.250.10">
    <property type="entry name" value="Rhodanese-like domain"/>
    <property type="match status" value="1"/>
</dbReference>
<evidence type="ECO:0000259" key="1">
    <source>
        <dbReference type="PROSITE" id="PS50206"/>
    </source>
</evidence>
<dbReference type="InterPro" id="IPR036873">
    <property type="entry name" value="Rhodanese-like_dom_sf"/>
</dbReference>
<sequence length="149" mass="16921">FASYGRAILLHSSLQRTGKDLIMEVQKSAVDIVTVDGHEARGLVASGNRYLDVRLEEDFEKGHVEGALNIPYYSSVTPQEKVKNPRFIEQVSSLFGKDEVFIVGCRSGVRAKRATVDLLDAILHWFHFAGFWKRQVSCRRLPFMAEEHK</sequence>
<dbReference type="GO" id="GO:0003824">
    <property type="term" value="F:catalytic activity"/>
    <property type="evidence" value="ECO:0007669"/>
    <property type="project" value="InterPro"/>
</dbReference>
<evidence type="ECO:0000313" key="2">
    <source>
        <dbReference type="EMBL" id="CAG1863189.1"/>
    </source>
</evidence>
<dbReference type="CDD" id="cd00158">
    <property type="entry name" value="RHOD"/>
    <property type="match status" value="1"/>
</dbReference>
<organism evidence="2">
    <name type="scientific">Musa acuminata subsp. malaccensis</name>
    <name type="common">Wild banana</name>
    <name type="synonym">Musa malaccensis</name>
    <dbReference type="NCBI Taxonomy" id="214687"/>
    <lineage>
        <taxon>Eukaryota</taxon>
        <taxon>Viridiplantae</taxon>
        <taxon>Streptophyta</taxon>
        <taxon>Embryophyta</taxon>
        <taxon>Tracheophyta</taxon>
        <taxon>Spermatophyta</taxon>
        <taxon>Magnoliopsida</taxon>
        <taxon>Liliopsida</taxon>
        <taxon>Zingiberales</taxon>
        <taxon>Musaceae</taxon>
        <taxon>Musa</taxon>
    </lineage>
</organism>
<reference evidence="2" key="1">
    <citation type="submission" date="2021-03" db="EMBL/GenBank/DDBJ databases">
        <authorList>
            <consortium name="Genoscope - CEA"/>
            <person name="William W."/>
        </authorList>
    </citation>
    <scope>NUCLEOTIDE SEQUENCE</scope>
    <source>
        <strain evidence="2">Doubled-haploid Pahang</strain>
    </source>
</reference>
<proteinExistence type="predicted"/>
<dbReference type="InterPro" id="IPR044684">
    <property type="entry name" value="STR17/STR18/HARC1-like"/>
</dbReference>
<feature type="non-terminal residue" evidence="2">
    <location>
        <position position="1"/>
    </location>
</feature>
<protein>
    <submittedName>
        <fullName evidence="2">(wild Malaysian banana) hypothetical protein</fullName>
    </submittedName>
</protein>
<dbReference type="SUPFAM" id="SSF52821">
    <property type="entry name" value="Rhodanese/Cell cycle control phosphatase"/>
    <property type="match status" value="1"/>
</dbReference>
<dbReference type="AlphaFoldDB" id="A0A8D7FRY7"/>
<feature type="domain" description="Rhodanese" evidence="1">
    <location>
        <begin position="51"/>
        <end position="121"/>
    </location>
</feature>
<dbReference type="Pfam" id="PF00581">
    <property type="entry name" value="Rhodanese"/>
    <property type="match status" value="1"/>
</dbReference>
<name>A0A8D7FRY7_MUSAM</name>
<dbReference type="PROSITE" id="PS50206">
    <property type="entry name" value="RHODANESE_3"/>
    <property type="match status" value="1"/>
</dbReference>
<dbReference type="InterPro" id="IPR001763">
    <property type="entry name" value="Rhodanese-like_dom"/>
</dbReference>
<dbReference type="EMBL" id="HG996475">
    <property type="protein sequence ID" value="CAG1863189.1"/>
    <property type="molecule type" value="Genomic_DNA"/>
</dbReference>
<gene>
    <name evidence="2" type="ORF">GSMUA_24390.1</name>
</gene>